<dbReference type="EnsemblPlants" id="OMERI06G19630.1">
    <property type="protein sequence ID" value="OMERI06G19630.1"/>
    <property type="gene ID" value="OMERI06G19630"/>
</dbReference>
<dbReference type="eggNOG" id="ENOG502S8QS">
    <property type="taxonomic scope" value="Eukaryota"/>
</dbReference>
<dbReference type="PANTHER" id="PTHR46610">
    <property type="entry name" value="OS05G0181300 PROTEIN"/>
    <property type="match status" value="1"/>
</dbReference>
<dbReference type="InterPro" id="IPR045501">
    <property type="entry name" value="DUF6490"/>
</dbReference>
<reference evidence="3" key="2">
    <citation type="submission" date="2018-05" db="EMBL/GenBank/DDBJ databases">
        <title>OmerRS3 (Oryza meridionalis Reference Sequence Version 3).</title>
        <authorList>
            <person name="Zhang J."/>
            <person name="Kudrna D."/>
            <person name="Lee S."/>
            <person name="Talag J."/>
            <person name="Welchert J."/>
            <person name="Wing R.A."/>
        </authorList>
    </citation>
    <scope>NUCLEOTIDE SEQUENCE [LARGE SCALE GENOMIC DNA]</scope>
    <source>
        <strain evidence="3">cv. OR44</strain>
    </source>
</reference>
<evidence type="ECO:0000256" key="2">
    <source>
        <dbReference type="SAM" id="Phobius"/>
    </source>
</evidence>
<feature type="transmembrane region" description="Helical" evidence="2">
    <location>
        <begin position="114"/>
        <end position="136"/>
    </location>
</feature>
<feature type="transmembrane region" description="Helical" evidence="2">
    <location>
        <begin position="87"/>
        <end position="108"/>
    </location>
</feature>
<keyword evidence="4" id="KW-1185">Reference proteome</keyword>
<feature type="region of interest" description="Disordered" evidence="1">
    <location>
        <begin position="36"/>
        <end position="63"/>
    </location>
</feature>
<organism evidence="3">
    <name type="scientific">Oryza meridionalis</name>
    <dbReference type="NCBI Taxonomy" id="40149"/>
    <lineage>
        <taxon>Eukaryota</taxon>
        <taxon>Viridiplantae</taxon>
        <taxon>Streptophyta</taxon>
        <taxon>Embryophyta</taxon>
        <taxon>Tracheophyta</taxon>
        <taxon>Spermatophyta</taxon>
        <taxon>Magnoliopsida</taxon>
        <taxon>Liliopsida</taxon>
        <taxon>Poales</taxon>
        <taxon>Poaceae</taxon>
        <taxon>BOP clade</taxon>
        <taxon>Oryzoideae</taxon>
        <taxon>Oryzeae</taxon>
        <taxon>Oryzinae</taxon>
        <taxon>Oryza</taxon>
    </lineage>
</organism>
<protein>
    <submittedName>
        <fullName evidence="3">Uncharacterized protein</fullName>
    </submittedName>
</protein>
<accession>A0A0E0E361</accession>
<dbReference type="Proteomes" id="UP000008021">
    <property type="component" value="Chromosome 6"/>
</dbReference>
<keyword evidence="2" id="KW-0472">Membrane</keyword>
<keyword evidence="2" id="KW-0812">Transmembrane</keyword>
<evidence type="ECO:0000313" key="4">
    <source>
        <dbReference type="Proteomes" id="UP000008021"/>
    </source>
</evidence>
<reference evidence="3" key="1">
    <citation type="submission" date="2015-04" db="UniProtKB">
        <authorList>
            <consortium name="EnsemblPlants"/>
        </authorList>
    </citation>
    <scope>IDENTIFICATION</scope>
</reference>
<name>A0A0E0E361_9ORYZ</name>
<feature type="transmembrane region" description="Helical" evidence="2">
    <location>
        <begin position="178"/>
        <end position="198"/>
    </location>
</feature>
<sequence>MARDNLRAAVWVLTCKVAARGFYAFFAHKESKEEMSNKPKDFKGGEHTEFAGEGEEKEGSPPAGQLAHGAFGWFIFFLTCNPGMAEFSWLTLLGFVLLTFNSGMAIYRSDGDKYAVAFVGFSYIDLVLLFICLRLYEKAEPNSSARGNLKAAVWVLTTLLTVVLSYKVVAIMPVPVQVLVWAIAGATILGVGGFYSFFAHKESKEG</sequence>
<evidence type="ECO:0000256" key="1">
    <source>
        <dbReference type="SAM" id="MobiDB-lite"/>
    </source>
</evidence>
<proteinExistence type="predicted"/>
<keyword evidence="2" id="KW-1133">Transmembrane helix</keyword>
<feature type="compositionally biased region" description="Basic and acidic residues" evidence="1">
    <location>
        <begin position="36"/>
        <end position="50"/>
    </location>
</feature>
<evidence type="ECO:0000313" key="3">
    <source>
        <dbReference type="EnsemblPlants" id="OMERI06G19630.1"/>
    </source>
</evidence>
<dbReference type="Pfam" id="PF20100">
    <property type="entry name" value="DUF6490"/>
    <property type="match status" value="1"/>
</dbReference>
<feature type="transmembrane region" description="Helical" evidence="2">
    <location>
        <begin position="148"/>
        <end position="166"/>
    </location>
</feature>
<dbReference type="AlphaFoldDB" id="A0A0E0E361"/>
<dbReference type="Gramene" id="OMERI06G19630.1">
    <property type="protein sequence ID" value="OMERI06G19630.1"/>
    <property type="gene ID" value="OMERI06G19630"/>
</dbReference>
<dbReference type="PANTHER" id="PTHR46610:SF24">
    <property type="entry name" value="OS06G0580100 PROTEIN"/>
    <property type="match status" value="1"/>
</dbReference>
<dbReference type="HOGENOM" id="CLU_1333788_0_0_1"/>